<dbReference type="Proteomes" id="UP000199352">
    <property type="component" value="Unassembled WGS sequence"/>
</dbReference>
<evidence type="ECO:0000313" key="2">
    <source>
        <dbReference type="EMBL" id="SER89714.1"/>
    </source>
</evidence>
<keyword evidence="3" id="KW-1185">Reference proteome</keyword>
<organism evidence="2 3">
    <name type="scientific">Lentzea xinjiangensis</name>
    <dbReference type="NCBI Taxonomy" id="402600"/>
    <lineage>
        <taxon>Bacteria</taxon>
        <taxon>Bacillati</taxon>
        <taxon>Actinomycetota</taxon>
        <taxon>Actinomycetes</taxon>
        <taxon>Pseudonocardiales</taxon>
        <taxon>Pseudonocardiaceae</taxon>
        <taxon>Lentzea</taxon>
    </lineage>
</organism>
<proteinExistence type="predicted"/>
<dbReference type="EMBL" id="FOFR01000017">
    <property type="protein sequence ID" value="SER89714.1"/>
    <property type="molecule type" value="Genomic_DNA"/>
</dbReference>
<reference evidence="3" key="1">
    <citation type="submission" date="2016-10" db="EMBL/GenBank/DDBJ databases">
        <authorList>
            <person name="Varghese N."/>
            <person name="Submissions S."/>
        </authorList>
    </citation>
    <scope>NUCLEOTIDE SEQUENCE [LARGE SCALE GENOMIC DNA]</scope>
    <source>
        <strain evidence="3">CGMCC 4.3525</strain>
    </source>
</reference>
<dbReference type="SUPFAM" id="SSF110849">
    <property type="entry name" value="ParB/Sulfiredoxin"/>
    <property type="match status" value="1"/>
</dbReference>
<accession>A0A1H9SY55</accession>
<feature type="domain" description="ParB-like N-terminal" evidence="1">
    <location>
        <begin position="1"/>
        <end position="84"/>
    </location>
</feature>
<name>A0A1H9SY55_9PSEU</name>
<evidence type="ECO:0000313" key="3">
    <source>
        <dbReference type="Proteomes" id="UP000199352"/>
    </source>
</evidence>
<dbReference type="SMART" id="SM00470">
    <property type="entry name" value="ParB"/>
    <property type="match status" value="1"/>
</dbReference>
<dbReference type="STRING" id="402600.SAMN05216188_11745"/>
<dbReference type="InterPro" id="IPR003115">
    <property type="entry name" value="ParB_N"/>
</dbReference>
<dbReference type="InterPro" id="IPR036086">
    <property type="entry name" value="ParB/Sulfiredoxin_sf"/>
</dbReference>
<dbReference type="AlphaFoldDB" id="A0A1H9SY55"/>
<protein>
    <submittedName>
        <fullName evidence="2">Chromosome segregation protein Spo0J, contains ParB-like nuclease domain</fullName>
    </submittedName>
</protein>
<sequence length="309" mass="33759">MVPISQLVLERFVRTEEESTEHVHMLAVLGETTPPITVHRATMRVIDGLHRVRAALLRGRESIEVVFFTGDERDAFLLAVELNAKHGLPLSRADRVAAATRIVASHPDWSDRAIAALTGVGASTVSAVRRRVTAGVTQPPPRLGKDGRVRPLSTAEGRVFAGRLFQERPEASLREVAREAGISVGTARDVRLRLASGEHPVPPRQRSPVSREVEVPAPRTEATALALPADFHDAVRALTRDPAFRLSEKGREVLRLLDAHSRISADWCALVDSVPAHARAVVADMARMCAHSWSAFAEVVQQREQASGR</sequence>
<dbReference type="OrthoDB" id="3701787at2"/>
<evidence type="ECO:0000259" key="1">
    <source>
        <dbReference type="SMART" id="SM00470"/>
    </source>
</evidence>
<gene>
    <name evidence="2" type="ORF">SAMN05216188_11745</name>
</gene>